<dbReference type="PRINTS" id="PR00080">
    <property type="entry name" value="SDRFAMILY"/>
</dbReference>
<protein>
    <submittedName>
        <fullName evidence="4">Short-chain dehydrogenase/reductase SDR</fullName>
    </submittedName>
</protein>
<gene>
    <name evidence="4" type="ordered locus">Snas_5555</name>
</gene>
<dbReference type="PRINTS" id="PR00081">
    <property type="entry name" value="GDHRDH"/>
</dbReference>
<dbReference type="eggNOG" id="COG1028">
    <property type="taxonomic scope" value="Bacteria"/>
</dbReference>
<evidence type="ECO:0000256" key="1">
    <source>
        <dbReference type="ARBA" id="ARBA00006484"/>
    </source>
</evidence>
<dbReference type="HOGENOM" id="CLU_010194_1_0_11"/>
<proteinExistence type="inferred from homology"/>
<dbReference type="AlphaFoldDB" id="D3PWW2"/>
<dbReference type="KEGG" id="sna:Snas_5555"/>
<dbReference type="Proteomes" id="UP000000844">
    <property type="component" value="Chromosome"/>
</dbReference>
<dbReference type="GO" id="GO:0016616">
    <property type="term" value="F:oxidoreductase activity, acting on the CH-OH group of donors, NAD or NADP as acceptor"/>
    <property type="evidence" value="ECO:0007669"/>
    <property type="project" value="UniProtKB-ARBA"/>
</dbReference>
<keyword evidence="5" id="KW-1185">Reference proteome</keyword>
<dbReference type="OrthoDB" id="8959163at2"/>
<dbReference type="RefSeq" id="WP_013020757.1">
    <property type="nucleotide sequence ID" value="NC_013947.1"/>
</dbReference>
<evidence type="ECO:0000259" key="3">
    <source>
        <dbReference type="SMART" id="SM00822"/>
    </source>
</evidence>
<feature type="domain" description="Ketoreductase" evidence="3">
    <location>
        <begin position="8"/>
        <end position="184"/>
    </location>
</feature>
<dbReference type="FunFam" id="3.40.50.720:FF:000084">
    <property type="entry name" value="Short-chain dehydrogenase reductase"/>
    <property type="match status" value="1"/>
</dbReference>
<organism evidence="4 5">
    <name type="scientific">Stackebrandtia nassauensis (strain DSM 44728 / CIP 108903 / NRRL B-16338 / NBRC 102104 / LLR-40K-21)</name>
    <dbReference type="NCBI Taxonomy" id="446470"/>
    <lineage>
        <taxon>Bacteria</taxon>
        <taxon>Bacillati</taxon>
        <taxon>Actinomycetota</taxon>
        <taxon>Actinomycetes</taxon>
        <taxon>Glycomycetales</taxon>
        <taxon>Glycomycetaceae</taxon>
        <taxon>Stackebrandtia</taxon>
    </lineage>
</organism>
<dbReference type="EMBL" id="CP001778">
    <property type="protein sequence ID" value="ADD45186.1"/>
    <property type="molecule type" value="Genomic_DNA"/>
</dbReference>
<name>D3PWW2_STANL</name>
<evidence type="ECO:0000313" key="5">
    <source>
        <dbReference type="Proteomes" id="UP000000844"/>
    </source>
</evidence>
<sequence length="262" mass="26726">MDLRLQGKTALVTGASRGIGLATAIALAAEGVTVVGASRTVSDELRDADVTVITTDLSEADAPARLVSQAIEALGGRLDIVVNNAGGGDDVTVGGLLSYDEDFWQRIFDLNFYSAVRICRAAIPALLETGGSVVNVSSMGAKIPGTPGTPVPYATAKAALNAFGKSLSEEYGPQGISVRTVSPGPTLTSIWDADKYGGGVAASAGVEHSDLMKNLPALSGMTTGRFVTAEEVGAFITYLVSPLGESIVGSDHLIEGGAIKTV</sequence>
<dbReference type="PANTHER" id="PTHR42760">
    <property type="entry name" value="SHORT-CHAIN DEHYDROGENASES/REDUCTASES FAMILY MEMBER"/>
    <property type="match status" value="1"/>
</dbReference>
<comment type="similarity">
    <text evidence="1">Belongs to the short-chain dehydrogenases/reductases (SDR) family.</text>
</comment>
<dbReference type="SUPFAM" id="SSF51735">
    <property type="entry name" value="NAD(P)-binding Rossmann-fold domains"/>
    <property type="match status" value="1"/>
</dbReference>
<dbReference type="CDD" id="cd05233">
    <property type="entry name" value="SDR_c"/>
    <property type="match status" value="1"/>
</dbReference>
<dbReference type="InterPro" id="IPR036291">
    <property type="entry name" value="NAD(P)-bd_dom_sf"/>
</dbReference>
<reference evidence="4 5" key="1">
    <citation type="journal article" date="2009" name="Stand. Genomic Sci.">
        <title>Complete genome sequence of Stackebrandtia nassauensis type strain (LLR-40K-21).</title>
        <authorList>
            <person name="Munk C."/>
            <person name="Lapidus A."/>
            <person name="Copeland A."/>
            <person name="Jando M."/>
            <person name="Mayilraj S."/>
            <person name="Glavina Del Rio T."/>
            <person name="Nolan M."/>
            <person name="Chen F."/>
            <person name="Lucas S."/>
            <person name="Tice H."/>
            <person name="Cheng J.F."/>
            <person name="Han C."/>
            <person name="Detter J.C."/>
            <person name="Bruce D."/>
            <person name="Goodwin L."/>
            <person name="Chain P."/>
            <person name="Pitluck S."/>
            <person name="Goker M."/>
            <person name="Ovchinikova G."/>
            <person name="Pati A."/>
            <person name="Ivanova N."/>
            <person name="Mavromatis K."/>
            <person name="Chen A."/>
            <person name="Palaniappan K."/>
            <person name="Land M."/>
            <person name="Hauser L."/>
            <person name="Chang Y.J."/>
            <person name="Jeffries C.D."/>
            <person name="Bristow J."/>
            <person name="Eisen J.A."/>
            <person name="Markowitz V."/>
            <person name="Hugenholtz P."/>
            <person name="Kyrpides N.C."/>
            <person name="Klenk H.P."/>
        </authorList>
    </citation>
    <scope>NUCLEOTIDE SEQUENCE [LARGE SCALE GENOMIC DNA]</scope>
    <source>
        <strain evidence="5">DSM 44728 / CIP 108903 / NRRL B-16338 / NBRC 102104 / LLR-40K-21</strain>
    </source>
</reference>
<evidence type="ECO:0000313" key="4">
    <source>
        <dbReference type="EMBL" id="ADD45186.1"/>
    </source>
</evidence>
<dbReference type="Pfam" id="PF13561">
    <property type="entry name" value="adh_short_C2"/>
    <property type="match status" value="1"/>
</dbReference>
<evidence type="ECO:0000256" key="2">
    <source>
        <dbReference type="ARBA" id="ARBA00023002"/>
    </source>
</evidence>
<dbReference type="InterPro" id="IPR057326">
    <property type="entry name" value="KR_dom"/>
</dbReference>
<dbReference type="STRING" id="446470.Snas_5555"/>
<dbReference type="InterPro" id="IPR002347">
    <property type="entry name" value="SDR_fam"/>
</dbReference>
<dbReference type="Gene3D" id="3.40.50.720">
    <property type="entry name" value="NAD(P)-binding Rossmann-like Domain"/>
    <property type="match status" value="1"/>
</dbReference>
<keyword evidence="2" id="KW-0560">Oxidoreductase</keyword>
<dbReference type="SMART" id="SM00822">
    <property type="entry name" value="PKS_KR"/>
    <property type="match status" value="1"/>
</dbReference>
<accession>D3PWW2</accession>